<evidence type="ECO:0000256" key="4">
    <source>
        <dbReference type="ARBA" id="ARBA00023136"/>
    </source>
</evidence>
<dbReference type="InterPro" id="IPR010104">
    <property type="entry name" value="TonB_rcpt_bac"/>
</dbReference>
<protein>
    <submittedName>
        <fullName evidence="10">TonB-dependent receptor</fullName>
    </submittedName>
</protein>
<evidence type="ECO:0000259" key="8">
    <source>
        <dbReference type="Pfam" id="PF00593"/>
    </source>
</evidence>
<dbReference type="RefSeq" id="WP_272745518.1">
    <property type="nucleotide sequence ID" value="NZ_JAQQKV010000003.1"/>
</dbReference>
<comment type="caution">
    <text evidence="10">The sequence shown here is derived from an EMBL/GenBank/DDBJ whole genome shotgun (WGS) entry which is preliminary data.</text>
</comment>
<feature type="signal peptide" evidence="7">
    <location>
        <begin position="1"/>
        <end position="30"/>
    </location>
</feature>
<accession>A0ABT5HLR6</accession>
<dbReference type="Pfam" id="PF07715">
    <property type="entry name" value="Plug"/>
    <property type="match status" value="1"/>
</dbReference>
<reference evidence="10 11" key="1">
    <citation type="submission" date="2023-01" db="EMBL/GenBank/DDBJ databases">
        <title>Novel species of the genus Asticcacaulis isolated from rivers.</title>
        <authorList>
            <person name="Lu H."/>
        </authorList>
    </citation>
    <scope>NUCLEOTIDE SEQUENCE [LARGE SCALE GENOMIC DNA]</scope>
    <source>
        <strain evidence="10 11">LKC15W</strain>
    </source>
</reference>
<comment type="similarity">
    <text evidence="6">Belongs to the TonB-dependent receptor family.</text>
</comment>
<evidence type="ECO:0000256" key="7">
    <source>
        <dbReference type="SAM" id="SignalP"/>
    </source>
</evidence>
<evidence type="ECO:0000313" key="10">
    <source>
        <dbReference type="EMBL" id="MDC7677191.1"/>
    </source>
</evidence>
<evidence type="ECO:0000259" key="9">
    <source>
        <dbReference type="Pfam" id="PF07715"/>
    </source>
</evidence>
<feature type="domain" description="TonB-dependent receptor plug" evidence="9">
    <location>
        <begin position="65"/>
        <end position="157"/>
    </location>
</feature>
<dbReference type="Pfam" id="PF00593">
    <property type="entry name" value="TonB_dep_Rec_b-barrel"/>
    <property type="match status" value="1"/>
</dbReference>
<dbReference type="PANTHER" id="PTHR40980">
    <property type="entry name" value="PLUG DOMAIN-CONTAINING PROTEIN"/>
    <property type="match status" value="1"/>
</dbReference>
<evidence type="ECO:0000256" key="3">
    <source>
        <dbReference type="ARBA" id="ARBA00023077"/>
    </source>
</evidence>
<comment type="subcellular location">
    <subcellularLocation>
        <location evidence="1 6">Cell outer membrane</location>
    </subcellularLocation>
</comment>
<dbReference type="PROSITE" id="PS01156">
    <property type="entry name" value="TONB_DEPENDENT_REC_2"/>
    <property type="match status" value="1"/>
</dbReference>
<dbReference type="EMBL" id="JAQQKV010000003">
    <property type="protein sequence ID" value="MDC7677191.1"/>
    <property type="molecule type" value="Genomic_DNA"/>
</dbReference>
<dbReference type="Proteomes" id="UP001218579">
    <property type="component" value="Unassembled WGS sequence"/>
</dbReference>
<sequence>MFSNLTTFTFKAAALAGVSLLAVSATGALAADPAPEPAVADEDITEVVIYAPIRDSQIAALREQRNADNLVNIIASDTVGRFPDQNSAAALSRLPAVAVQRDQGQERYIQVRGAPNRWTSVSFDGVTVIGVDEGGSSRAFRFDAVPAVILQSIAVNKSLTPDLPAEAVVAQIDLKTYSPFHKNGFDLQGELGLGEMELGGGQQQQGSLRTTWSNGTFGVVAGASHYSRNQVTDNREFAYDARGLSSFDARNYLLHRENNGASLGFEWRPAEGHKLFLKTVYSEFKDDEERNHYTFQLANALSGTRTETGGDLVGVPVRSTAEYGEYRTRNTLTTLGGDHEFGENWNLDWRLNATKMENTTYLPLLMQQQASPLQRVSMTYSLSDPNFPNVSLFRTAAGTTAGTYVRGAALTALDQSAFSINIAIPITSNIKADNWTAKADLTHESGAWTYKTGFQYDSRDIEGNVIGQPVVVLTTGLPAGTDLRAANYVSTKAWSTGFPLGFTINYLDNQRLRTDMEGKLAVMQSLGRYNPANNIAKSDMYSIAEKLTAGYGMAKVEFNTWQVVFGARVENMKQTIKGFTNAAGVITPVEVETDYTDFFPSVNAKFDLNEKLVFRGSAQRGIARPSFGAVRAGASINDTATPGTITGGNPYLEPEYTWGGDASLEYYPSTDSVLSVSGFYRHVENVLYDSRTKITDDRYDGNGIDRTGYDFTSTLNGDEGKLYGLEFNYQQRFAMLPSPFDGLGFQGNVAVLDGAFDTAARKDVPFPGTSDTIVNTSIYYEKYGLSARLSYQWRDDWADTLGGLGLGSGGDEYRKGYENLDLTLRYAVNPNLTVYADASNLTDETYIAYEGDLSHPSEVEQIGRRFMAGIRFNF</sequence>
<keyword evidence="3 6" id="KW-0798">TonB box</keyword>
<organism evidence="10 11">
    <name type="scientific">Asticcacaulis machinosus</name>
    <dbReference type="NCBI Taxonomy" id="2984211"/>
    <lineage>
        <taxon>Bacteria</taxon>
        <taxon>Pseudomonadati</taxon>
        <taxon>Pseudomonadota</taxon>
        <taxon>Alphaproteobacteria</taxon>
        <taxon>Caulobacterales</taxon>
        <taxon>Caulobacteraceae</taxon>
        <taxon>Asticcacaulis</taxon>
    </lineage>
</organism>
<keyword evidence="2 7" id="KW-0732">Signal</keyword>
<proteinExistence type="inferred from homology"/>
<evidence type="ECO:0000256" key="5">
    <source>
        <dbReference type="ARBA" id="ARBA00023237"/>
    </source>
</evidence>
<dbReference type="PANTHER" id="PTHR40980:SF4">
    <property type="entry name" value="TONB-DEPENDENT RECEPTOR-LIKE BETA-BARREL DOMAIN-CONTAINING PROTEIN"/>
    <property type="match status" value="1"/>
</dbReference>
<dbReference type="InterPro" id="IPR036942">
    <property type="entry name" value="Beta-barrel_TonB_sf"/>
</dbReference>
<gene>
    <name evidence="10" type="ORF">PQU98_13690</name>
</gene>
<dbReference type="NCBIfam" id="TIGR01782">
    <property type="entry name" value="TonB-Xanth-Caul"/>
    <property type="match status" value="1"/>
</dbReference>
<feature type="chain" id="PRO_5046394402" evidence="7">
    <location>
        <begin position="31"/>
        <end position="874"/>
    </location>
</feature>
<dbReference type="InterPro" id="IPR000531">
    <property type="entry name" value="Beta-barrel_TonB"/>
</dbReference>
<feature type="domain" description="TonB-dependent receptor-like beta-barrel" evidence="8">
    <location>
        <begin position="422"/>
        <end position="841"/>
    </location>
</feature>
<dbReference type="Gene3D" id="2.40.170.20">
    <property type="entry name" value="TonB-dependent receptor, beta-barrel domain"/>
    <property type="match status" value="1"/>
</dbReference>
<evidence type="ECO:0000313" key="11">
    <source>
        <dbReference type="Proteomes" id="UP001218579"/>
    </source>
</evidence>
<name>A0ABT5HLR6_9CAUL</name>
<evidence type="ECO:0000256" key="6">
    <source>
        <dbReference type="RuleBase" id="RU003357"/>
    </source>
</evidence>
<keyword evidence="5" id="KW-0998">Cell outer membrane</keyword>
<dbReference type="Gene3D" id="2.170.130.10">
    <property type="entry name" value="TonB-dependent receptor, plug domain"/>
    <property type="match status" value="1"/>
</dbReference>
<dbReference type="InterPro" id="IPR010917">
    <property type="entry name" value="TonB_rcpt_CS"/>
</dbReference>
<dbReference type="InterPro" id="IPR012910">
    <property type="entry name" value="Plug_dom"/>
</dbReference>
<evidence type="ECO:0000256" key="2">
    <source>
        <dbReference type="ARBA" id="ARBA00022729"/>
    </source>
</evidence>
<keyword evidence="4 6" id="KW-0472">Membrane</keyword>
<dbReference type="InterPro" id="IPR037066">
    <property type="entry name" value="Plug_dom_sf"/>
</dbReference>
<keyword evidence="10" id="KW-0675">Receptor</keyword>
<keyword evidence="11" id="KW-1185">Reference proteome</keyword>
<dbReference type="SUPFAM" id="SSF56935">
    <property type="entry name" value="Porins"/>
    <property type="match status" value="1"/>
</dbReference>
<evidence type="ECO:0000256" key="1">
    <source>
        <dbReference type="ARBA" id="ARBA00004442"/>
    </source>
</evidence>